<dbReference type="PANTHER" id="PTHR28291:SF1">
    <property type="entry name" value="CTD KINASE SUBUNIT GAMMA"/>
    <property type="match status" value="1"/>
</dbReference>
<dbReference type="FunFam" id="1.25.40.90:FF:000032">
    <property type="entry name" value="CTD kinase subunit gamma"/>
    <property type="match status" value="1"/>
</dbReference>
<dbReference type="Proteomes" id="UP000503462">
    <property type="component" value="Chromosome 4"/>
</dbReference>
<keyword evidence="4" id="KW-1185">Reference proteome</keyword>
<evidence type="ECO:0000259" key="2">
    <source>
        <dbReference type="PROSITE" id="PS51391"/>
    </source>
</evidence>
<dbReference type="PANTHER" id="PTHR28291">
    <property type="entry name" value="CTD KINASE SUBUNIT GAMMA"/>
    <property type="match status" value="1"/>
</dbReference>
<feature type="domain" description="CID" evidence="2">
    <location>
        <begin position="2"/>
        <end position="137"/>
    </location>
</feature>
<feature type="region of interest" description="Disordered" evidence="1">
    <location>
        <begin position="137"/>
        <end position="204"/>
    </location>
</feature>
<dbReference type="GO" id="GO:0070692">
    <property type="term" value="C:CTDK-1 complex"/>
    <property type="evidence" value="ECO:0007669"/>
    <property type="project" value="InterPro"/>
</dbReference>
<accession>A0A6H0Y2I8</accession>
<dbReference type="EMBL" id="CP051142">
    <property type="protein sequence ID" value="QIX00850.1"/>
    <property type="molecule type" value="Genomic_DNA"/>
</dbReference>
<sequence>MDPFDARMRFTQQLQHLSASTTSAAKAANFALKHAEYSDDLHSCILEQLERNNMNNRANIMYFLPALCDAAKHAGEFSYVRMMERDILRIIDLVAPDDGSGTANVKVVRQVLQLLRAKSYLKPDTVTELEECIAGRETSDQHASPDHKEHSTVPQAVDTSVPVQDKTASHHKDTSHTTLARPDKRQIEQRIEEDRERHKKSREGRWAVVQTTDDPADDAQFDQMWEQYEELGDDDYVVIVEEAENRTECLQIEKVWTDMPWPIG</sequence>
<dbReference type="InterPro" id="IPR008942">
    <property type="entry name" value="ENTH_VHS"/>
</dbReference>
<proteinExistence type="predicted"/>
<evidence type="ECO:0000313" key="3">
    <source>
        <dbReference type="EMBL" id="QIX00850.1"/>
    </source>
</evidence>
<dbReference type="PROSITE" id="PS51391">
    <property type="entry name" value="CID"/>
    <property type="match status" value="1"/>
</dbReference>
<dbReference type="AlphaFoldDB" id="A0A6H0Y2I8"/>
<dbReference type="InterPro" id="IPR024638">
    <property type="entry name" value="Ctk3_N"/>
</dbReference>
<dbReference type="OrthoDB" id="21266at2759"/>
<feature type="compositionally biased region" description="Basic and acidic residues" evidence="1">
    <location>
        <begin position="137"/>
        <end position="151"/>
    </location>
</feature>
<evidence type="ECO:0000313" key="4">
    <source>
        <dbReference type="Proteomes" id="UP000503462"/>
    </source>
</evidence>
<dbReference type="InterPro" id="IPR024637">
    <property type="entry name" value="Ctk3_C"/>
</dbReference>
<dbReference type="GO" id="GO:0045943">
    <property type="term" value="P:positive regulation of transcription by RNA polymerase I"/>
    <property type="evidence" value="ECO:0007669"/>
    <property type="project" value="TreeGrafter"/>
</dbReference>
<dbReference type="GO" id="GO:0032786">
    <property type="term" value="P:positive regulation of DNA-templated transcription, elongation"/>
    <property type="evidence" value="ECO:0007669"/>
    <property type="project" value="InterPro"/>
</dbReference>
<organism evidence="3 4">
    <name type="scientific">Peltaster fructicola</name>
    <dbReference type="NCBI Taxonomy" id="286661"/>
    <lineage>
        <taxon>Eukaryota</taxon>
        <taxon>Fungi</taxon>
        <taxon>Dikarya</taxon>
        <taxon>Ascomycota</taxon>
        <taxon>Pezizomycotina</taxon>
        <taxon>Dothideomycetes</taxon>
        <taxon>Dothideomycetes incertae sedis</taxon>
        <taxon>Peltaster</taxon>
    </lineage>
</organism>
<name>A0A6H0Y2I8_9PEZI</name>
<dbReference type="InterPro" id="IPR006569">
    <property type="entry name" value="CID_dom"/>
</dbReference>
<dbReference type="Pfam" id="PF12350">
    <property type="entry name" value="CTK3_C"/>
    <property type="match status" value="1"/>
</dbReference>
<reference evidence="3 4" key="1">
    <citation type="journal article" date="2016" name="Sci. Rep.">
        <title>Peltaster fructicola genome reveals evolution from an invasive phytopathogen to an ectophytic parasite.</title>
        <authorList>
            <person name="Xu C."/>
            <person name="Chen H."/>
            <person name="Gleason M.L."/>
            <person name="Xu J.R."/>
            <person name="Liu H."/>
            <person name="Zhang R."/>
            <person name="Sun G."/>
        </authorList>
    </citation>
    <scope>NUCLEOTIDE SEQUENCE [LARGE SCALE GENOMIC DNA]</scope>
    <source>
        <strain evidence="3 4">LNHT1506</strain>
    </source>
</reference>
<protein>
    <recommendedName>
        <fullName evidence="2">CID domain-containing protein</fullName>
    </recommendedName>
</protein>
<dbReference type="Pfam" id="PF12243">
    <property type="entry name" value="CTK3"/>
    <property type="match status" value="1"/>
</dbReference>
<dbReference type="InterPro" id="IPR042326">
    <property type="entry name" value="Ctk3"/>
</dbReference>
<evidence type="ECO:0000256" key="1">
    <source>
        <dbReference type="SAM" id="MobiDB-lite"/>
    </source>
</evidence>
<feature type="compositionally biased region" description="Basic and acidic residues" evidence="1">
    <location>
        <begin position="167"/>
        <end position="196"/>
    </location>
</feature>
<dbReference type="Gene3D" id="1.25.40.90">
    <property type="match status" value="1"/>
</dbReference>
<gene>
    <name evidence="3" type="ORF">AMS68_006367</name>
</gene>
<feature type="compositionally biased region" description="Polar residues" evidence="1">
    <location>
        <begin position="152"/>
        <end position="162"/>
    </location>
</feature>